<dbReference type="Gene3D" id="3.40.630.30">
    <property type="match status" value="1"/>
</dbReference>
<reference evidence="2 3" key="1">
    <citation type="submission" date="2019-01" db="EMBL/GenBank/DDBJ databases">
        <authorList>
            <person name="Deng T."/>
        </authorList>
    </citation>
    <scope>NUCLEOTIDE SEQUENCE [LARGE SCALE GENOMIC DNA]</scope>
    <source>
        <strain evidence="2 3">F8825</strain>
    </source>
</reference>
<sequence length="175" mass="19776">MTIIVKTIQTERLMLRQWREEDFEASAQFWADAGNMAFVGGPIPREDAWRRMLYFIGHWQLRGFGFFVVVDSATGEMAGYCGAQRPMDKLEPELGWGVFPGFQGRGYATEAMHAVLGFAFSQLGWTTAISLIADDNLASRAVARKLGGSVERYTDIDGRCYGVYRHVIPRHNDSW</sequence>
<dbReference type="SUPFAM" id="SSF55729">
    <property type="entry name" value="Acyl-CoA N-acyltransferases (Nat)"/>
    <property type="match status" value="1"/>
</dbReference>
<dbReference type="InterPro" id="IPR051531">
    <property type="entry name" value="N-acetyltransferase"/>
</dbReference>
<feature type="domain" description="N-acetyltransferase" evidence="1">
    <location>
        <begin position="13"/>
        <end position="171"/>
    </location>
</feature>
<dbReference type="InterPro" id="IPR016181">
    <property type="entry name" value="Acyl_CoA_acyltransferase"/>
</dbReference>
<evidence type="ECO:0000313" key="3">
    <source>
        <dbReference type="Proteomes" id="UP000291088"/>
    </source>
</evidence>
<comment type="caution">
    <text evidence="2">The sequence shown here is derived from an EMBL/GenBank/DDBJ whole genome shotgun (WGS) entry which is preliminary data.</text>
</comment>
<keyword evidence="2" id="KW-0808">Transferase</keyword>
<gene>
    <name evidence="2" type="ORF">EUU22_00725</name>
</gene>
<dbReference type="RefSeq" id="WP_129330207.1">
    <property type="nucleotide sequence ID" value="NZ_SDVB01000037.1"/>
</dbReference>
<keyword evidence="3" id="KW-1185">Reference proteome</keyword>
<dbReference type="AlphaFoldDB" id="A0A4Q2U1T7"/>
<dbReference type="Pfam" id="PF13302">
    <property type="entry name" value="Acetyltransf_3"/>
    <property type="match status" value="1"/>
</dbReference>
<dbReference type="PANTHER" id="PTHR43792:SF1">
    <property type="entry name" value="N-ACETYLTRANSFERASE DOMAIN-CONTAINING PROTEIN"/>
    <property type="match status" value="1"/>
</dbReference>
<organism evidence="2 3">
    <name type="scientific">Ciceribacter ferrooxidans</name>
    <dbReference type="NCBI Taxonomy" id="2509717"/>
    <lineage>
        <taxon>Bacteria</taxon>
        <taxon>Pseudomonadati</taxon>
        <taxon>Pseudomonadota</taxon>
        <taxon>Alphaproteobacteria</taxon>
        <taxon>Hyphomicrobiales</taxon>
        <taxon>Rhizobiaceae</taxon>
        <taxon>Ciceribacter</taxon>
    </lineage>
</organism>
<dbReference type="GO" id="GO:0016747">
    <property type="term" value="F:acyltransferase activity, transferring groups other than amino-acyl groups"/>
    <property type="evidence" value="ECO:0007669"/>
    <property type="project" value="InterPro"/>
</dbReference>
<dbReference type="EMBL" id="SDVB01000037">
    <property type="protein sequence ID" value="RYC27849.1"/>
    <property type="molecule type" value="Genomic_DNA"/>
</dbReference>
<dbReference type="OrthoDB" id="6293260at2"/>
<name>A0A4Q2U1T7_9HYPH</name>
<proteinExistence type="predicted"/>
<evidence type="ECO:0000259" key="1">
    <source>
        <dbReference type="PROSITE" id="PS51186"/>
    </source>
</evidence>
<evidence type="ECO:0000313" key="2">
    <source>
        <dbReference type="EMBL" id="RYC27849.1"/>
    </source>
</evidence>
<dbReference type="PROSITE" id="PS51186">
    <property type="entry name" value="GNAT"/>
    <property type="match status" value="1"/>
</dbReference>
<accession>A0A4Q2U1T7</accession>
<dbReference type="Proteomes" id="UP000291088">
    <property type="component" value="Unassembled WGS sequence"/>
</dbReference>
<protein>
    <submittedName>
        <fullName evidence="2">N-acetyltransferase</fullName>
    </submittedName>
</protein>
<dbReference type="InterPro" id="IPR000182">
    <property type="entry name" value="GNAT_dom"/>
</dbReference>
<dbReference type="PANTHER" id="PTHR43792">
    <property type="entry name" value="GNAT FAMILY, PUTATIVE (AFU_ORTHOLOGUE AFUA_3G00765)-RELATED-RELATED"/>
    <property type="match status" value="1"/>
</dbReference>